<dbReference type="CDD" id="cd00190">
    <property type="entry name" value="Tryp_SPc"/>
    <property type="match status" value="1"/>
</dbReference>
<organism evidence="3 4">
    <name type="scientific">Triplophysa tibetana</name>
    <dbReference type="NCBI Taxonomy" id="1572043"/>
    <lineage>
        <taxon>Eukaryota</taxon>
        <taxon>Metazoa</taxon>
        <taxon>Chordata</taxon>
        <taxon>Craniata</taxon>
        <taxon>Vertebrata</taxon>
        <taxon>Euteleostomi</taxon>
        <taxon>Actinopterygii</taxon>
        <taxon>Neopterygii</taxon>
        <taxon>Teleostei</taxon>
        <taxon>Ostariophysi</taxon>
        <taxon>Cypriniformes</taxon>
        <taxon>Nemacheilidae</taxon>
        <taxon>Triplophysa</taxon>
    </lineage>
</organism>
<dbReference type="SUPFAM" id="SSF50494">
    <property type="entry name" value="Trypsin-like serine proteases"/>
    <property type="match status" value="1"/>
</dbReference>
<dbReference type="PANTHER" id="PTHR24252">
    <property type="entry name" value="ACROSIN-RELATED"/>
    <property type="match status" value="1"/>
</dbReference>
<name>A0A5A9NE77_9TELE</name>
<proteinExistence type="predicted"/>
<evidence type="ECO:0000313" key="4">
    <source>
        <dbReference type="Proteomes" id="UP000324632"/>
    </source>
</evidence>
<dbReference type="SMART" id="SM00020">
    <property type="entry name" value="Tryp_SPc"/>
    <property type="match status" value="1"/>
</dbReference>
<dbReference type="Proteomes" id="UP000324632">
    <property type="component" value="Chromosome 20"/>
</dbReference>
<dbReference type="PANTHER" id="PTHR24252:SF8">
    <property type="entry name" value="ACROSIN"/>
    <property type="match status" value="1"/>
</dbReference>
<dbReference type="InterPro" id="IPR001254">
    <property type="entry name" value="Trypsin_dom"/>
</dbReference>
<protein>
    <submittedName>
        <fullName evidence="3">Enteropeptidase</fullName>
    </submittedName>
</protein>
<dbReference type="EMBL" id="SOYY01000020">
    <property type="protein sequence ID" value="KAA0707159.1"/>
    <property type="molecule type" value="Genomic_DNA"/>
</dbReference>
<dbReference type="PROSITE" id="PS00134">
    <property type="entry name" value="TRYPSIN_HIS"/>
    <property type="match status" value="1"/>
</dbReference>
<evidence type="ECO:0000259" key="2">
    <source>
        <dbReference type="PROSITE" id="PS50240"/>
    </source>
</evidence>
<dbReference type="GO" id="GO:0006508">
    <property type="term" value="P:proteolysis"/>
    <property type="evidence" value="ECO:0007669"/>
    <property type="project" value="InterPro"/>
</dbReference>
<sequence length="270" mass="30351">MTASHCFKTSNYKLHVVAGLQSRHKKGKHVQYRLVKRVILHEKFNETTYDNDVALLHLYHPLHFTNHVRPVCIIENETQENQLNFTSCYITGWGSSIAKETLVNILQEAEVQLIHTRTCNQIDWYNGHVNDNMICAGFEKGGVDTCQCPQTDRSLNVLTVLCDKRPERIDPPEDPQNISGENDTCVGRCQIVVCYKCEACLDRHRQYAVSQRCGNTVPVDMVCAGSFAKGGGACEVYTTALSSSLLPLLNYSRGQKRSPEDEVAFRDPSG</sequence>
<dbReference type="GO" id="GO:0004252">
    <property type="term" value="F:serine-type endopeptidase activity"/>
    <property type="evidence" value="ECO:0007669"/>
    <property type="project" value="InterPro"/>
</dbReference>
<dbReference type="InterPro" id="IPR043504">
    <property type="entry name" value="Peptidase_S1_PA_chymotrypsin"/>
</dbReference>
<dbReference type="Gene3D" id="2.40.10.10">
    <property type="entry name" value="Trypsin-like serine proteases"/>
    <property type="match status" value="2"/>
</dbReference>
<dbReference type="Pfam" id="PF00089">
    <property type="entry name" value="Trypsin"/>
    <property type="match status" value="1"/>
</dbReference>
<keyword evidence="1" id="KW-1015">Disulfide bond</keyword>
<evidence type="ECO:0000313" key="3">
    <source>
        <dbReference type="EMBL" id="KAA0707159.1"/>
    </source>
</evidence>
<evidence type="ECO:0000256" key="1">
    <source>
        <dbReference type="ARBA" id="ARBA00023157"/>
    </source>
</evidence>
<reference evidence="3 4" key="1">
    <citation type="journal article" date="2019" name="Mol. Ecol. Resour.">
        <title>Chromosome-level genome assembly of Triplophysa tibetana, a fish adapted to the harsh high-altitude environment of the Tibetan Plateau.</title>
        <authorList>
            <person name="Yang X."/>
            <person name="Liu H."/>
            <person name="Ma Z."/>
            <person name="Zou Y."/>
            <person name="Zou M."/>
            <person name="Mao Y."/>
            <person name="Li X."/>
            <person name="Wang H."/>
            <person name="Chen T."/>
            <person name="Wang W."/>
            <person name="Yang R."/>
        </authorList>
    </citation>
    <scope>NUCLEOTIDE SEQUENCE [LARGE SCALE GENOMIC DNA]</scope>
    <source>
        <strain evidence="3">TTIB1903HZAU</strain>
        <tissue evidence="3">Muscle</tissue>
    </source>
</reference>
<accession>A0A5A9NE77</accession>
<dbReference type="InterPro" id="IPR009003">
    <property type="entry name" value="Peptidase_S1_PA"/>
</dbReference>
<comment type="caution">
    <text evidence="3">The sequence shown here is derived from an EMBL/GenBank/DDBJ whole genome shotgun (WGS) entry which is preliminary data.</text>
</comment>
<gene>
    <name evidence="3" type="ORF">E1301_Tti002480</name>
</gene>
<feature type="domain" description="Peptidase S1" evidence="2">
    <location>
        <begin position="1"/>
        <end position="147"/>
    </location>
</feature>
<dbReference type="PROSITE" id="PS50240">
    <property type="entry name" value="TRYPSIN_DOM"/>
    <property type="match status" value="1"/>
</dbReference>
<dbReference type="AlphaFoldDB" id="A0A5A9NE77"/>
<keyword evidence="4" id="KW-1185">Reference proteome</keyword>
<dbReference type="InterPro" id="IPR018114">
    <property type="entry name" value="TRYPSIN_HIS"/>
</dbReference>